<organism evidence="1 2">
    <name type="scientific">Candidatus Nitrosocosmicus franklandianus</name>
    <dbReference type="NCBI Taxonomy" id="1798806"/>
    <lineage>
        <taxon>Archaea</taxon>
        <taxon>Nitrososphaerota</taxon>
        <taxon>Nitrososphaeria</taxon>
        <taxon>Nitrososphaerales</taxon>
        <taxon>Nitrososphaeraceae</taxon>
        <taxon>Candidatus Nitrosocosmicus</taxon>
    </lineage>
</organism>
<gene>
    <name evidence="1" type="ORF">NFRAN_1347</name>
</gene>
<proteinExistence type="predicted"/>
<dbReference type="GeneID" id="39420709"/>
<reference evidence="1 2" key="1">
    <citation type="submission" date="2019-02" db="EMBL/GenBank/DDBJ databases">
        <authorList>
            <person name="Lehtovirta-Morley E L."/>
        </authorList>
    </citation>
    <scope>NUCLEOTIDE SEQUENCE [LARGE SCALE GENOMIC DNA]</scope>
    <source>
        <strain evidence="1">NFRAN1</strain>
    </source>
</reference>
<evidence type="ECO:0000313" key="2">
    <source>
        <dbReference type="Proteomes" id="UP000294299"/>
    </source>
</evidence>
<dbReference type="Proteomes" id="UP000294299">
    <property type="component" value="Chromosome NFRAN"/>
</dbReference>
<sequence length="325" mass="37717">MDESTINQLIASNFRSPVITDVISDPHMMYEIVRRGLPFTEKGHNTIWDSAIFESAYKYFQDGFRVVEKQIANNEIILNLIIEVTPENVDRVSELNFPNIRHVDSLRGNMGIADQRAYMVYLFHQKSDLPDQTLFSNNPDLVKRQVGLFNKLWEISIPLSVRIRELDGSDRSKYQRMINNIYEFKDELNFIIDQSRKELLIFSSLSSLNQLFINRHNIAKIKSAQKRGVSIKILTDETDEIFSKQISELNQTNEDNPIRYGHGKSLCCFNEMVVLADGKQVLQTKNQQDGKIFALSSNEEHMVLVQDVLFEKYWNEIQSLEISDN</sequence>
<evidence type="ECO:0000313" key="1">
    <source>
        <dbReference type="EMBL" id="VFJ13669.1"/>
    </source>
</evidence>
<dbReference type="RefSeq" id="WP_134483635.1">
    <property type="nucleotide sequence ID" value="NZ_LR216287.1"/>
</dbReference>
<dbReference type="PANTHER" id="PTHR34293:SF1">
    <property type="entry name" value="HTH-TYPE TRANSCRIPTIONAL REGULATOR TRMBL2"/>
    <property type="match status" value="1"/>
</dbReference>
<dbReference type="EMBL" id="LR216287">
    <property type="protein sequence ID" value="VFJ13669.1"/>
    <property type="molecule type" value="Genomic_DNA"/>
</dbReference>
<dbReference type="OrthoDB" id="11849at2157"/>
<dbReference type="PANTHER" id="PTHR34293">
    <property type="entry name" value="HTH-TYPE TRANSCRIPTIONAL REGULATOR TRMBL2"/>
    <property type="match status" value="1"/>
</dbReference>
<dbReference type="AlphaFoldDB" id="A0A484I7F2"/>
<name>A0A484I7F2_9ARCH</name>
<accession>A0A484I7F2</accession>
<keyword evidence="2" id="KW-1185">Reference proteome</keyword>
<dbReference type="InterPro" id="IPR051797">
    <property type="entry name" value="TrmB-like"/>
</dbReference>
<protein>
    <submittedName>
        <fullName evidence="1">Uncharacterized protein</fullName>
    </submittedName>
</protein>
<dbReference type="KEGG" id="nfn:NFRAN_1347"/>